<evidence type="ECO:0000313" key="4">
    <source>
        <dbReference type="Proteomes" id="UP001060039"/>
    </source>
</evidence>
<dbReference type="EMBL" id="CP101497">
    <property type="protein sequence ID" value="UTT62115.1"/>
    <property type="molecule type" value="Genomic_DNA"/>
</dbReference>
<keyword evidence="2" id="KW-0472">Membrane</keyword>
<evidence type="ECO:0000313" key="3">
    <source>
        <dbReference type="EMBL" id="UTT62115.1"/>
    </source>
</evidence>
<keyword evidence="2" id="KW-0812">Transmembrane</keyword>
<feature type="region of interest" description="Disordered" evidence="1">
    <location>
        <begin position="59"/>
        <end position="129"/>
    </location>
</feature>
<keyword evidence="4" id="KW-1185">Reference proteome</keyword>
<accession>A0ABY5FUZ4</accession>
<evidence type="ECO:0000256" key="2">
    <source>
        <dbReference type="SAM" id="Phobius"/>
    </source>
</evidence>
<organism evidence="3 4">
    <name type="scientific">Microcella humidisoli</name>
    <dbReference type="NCBI Taxonomy" id="2963406"/>
    <lineage>
        <taxon>Bacteria</taxon>
        <taxon>Bacillati</taxon>
        <taxon>Actinomycetota</taxon>
        <taxon>Actinomycetes</taxon>
        <taxon>Micrococcales</taxon>
        <taxon>Microbacteriaceae</taxon>
        <taxon>Microcella</taxon>
    </lineage>
</organism>
<dbReference type="RefSeq" id="WP_255159257.1">
    <property type="nucleotide sequence ID" value="NZ_CP101497.1"/>
</dbReference>
<keyword evidence="2" id="KW-1133">Transmembrane helix</keyword>
<feature type="transmembrane region" description="Helical" evidence="2">
    <location>
        <begin position="39"/>
        <end position="57"/>
    </location>
</feature>
<sequence>MTEPTPPPASNPHRVFIPVGLLFIVLGTAFLFIDEMTVVGFTFIPAGVVFLSIGIPTRRSNAAPARTKRDGGDGGLIASDTRSSESRETESGGPGDGQTGLGGGFDGGGSSGGSGGGSSGDGGGGGGGD</sequence>
<protein>
    <submittedName>
        <fullName evidence="3">Uncharacterized protein</fullName>
    </submittedName>
</protein>
<evidence type="ECO:0000256" key="1">
    <source>
        <dbReference type="SAM" id="MobiDB-lite"/>
    </source>
</evidence>
<reference evidence="3" key="1">
    <citation type="submission" date="2022-07" db="EMBL/GenBank/DDBJ databases">
        <title>Taxonomic analysis of Microcella humidisoli nov. sp., isolated from riverside soil.</title>
        <authorList>
            <person name="Molina K.M."/>
            <person name="Kim S.B."/>
        </authorList>
    </citation>
    <scope>NUCLEOTIDE SEQUENCE</scope>
    <source>
        <strain evidence="3">MMS21-STM10</strain>
    </source>
</reference>
<feature type="compositionally biased region" description="Gly residues" evidence="1">
    <location>
        <begin position="92"/>
        <end position="129"/>
    </location>
</feature>
<gene>
    <name evidence="3" type="ORF">NNL39_10655</name>
</gene>
<proteinExistence type="predicted"/>
<name>A0ABY5FUZ4_9MICO</name>
<dbReference type="Proteomes" id="UP001060039">
    <property type="component" value="Chromosome"/>
</dbReference>
<feature type="transmembrane region" description="Helical" evidence="2">
    <location>
        <begin position="15"/>
        <end position="33"/>
    </location>
</feature>